<sequence>MVIHAQGTSAGTGFGIQASLLAGKVFKHEAKFTLPIPTLTTGADANLVWRTYGRKEWQQRRHYPRLGLGITGMRYGIDSVYGSVFGIYPNITLPLAKTPSLEWTLRLGTGISYVTRRFDRTGPVNTVNVAISAHVNDLIMLRSDAEYHLSDHYTIHAGAFLTHISNGSVRKPNLGVNVAGITAGISYYPVTSRPALLVRDLRPLPARYLFQLRYSMSLVSAYTWGGPLYPVYITTAYASRRWRSHNKVFAGLDLSYHQSINAFLRNNGLEAGHEPQRSYKAALLAGNEFLLGRVGITLQAGVYIRQAYLRREDVYQKVTLNYYCIQREHGALKELFFFTGLKTHLNVAEMGELGIGLGL</sequence>
<reference evidence="2" key="1">
    <citation type="journal article" date="2019" name="Int. J. Syst. Evol. Microbiol.">
        <title>The Global Catalogue of Microorganisms (GCM) 10K type strain sequencing project: providing services to taxonomists for standard genome sequencing and annotation.</title>
        <authorList>
            <consortium name="The Broad Institute Genomics Platform"/>
            <consortium name="The Broad Institute Genome Sequencing Center for Infectious Disease"/>
            <person name="Wu L."/>
            <person name="Ma J."/>
        </authorList>
    </citation>
    <scope>NUCLEOTIDE SEQUENCE [LARGE SCALE GENOMIC DNA]</scope>
    <source>
        <strain evidence="2">JCM 32105</strain>
    </source>
</reference>
<gene>
    <name evidence="1" type="ORF">GCM10023093_14260</name>
</gene>
<dbReference type="Proteomes" id="UP001500067">
    <property type="component" value="Unassembled WGS sequence"/>
</dbReference>
<proteinExistence type="predicted"/>
<dbReference type="Gene3D" id="2.40.160.20">
    <property type="match status" value="1"/>
</dbReference>
<accession>A0ABP8NF79</accession>
<evidence type="ECO:0008006" key="3">
    <source>
        <dbReference type="Google" id="ProtNLM"/>
    </source>
</evidence>
<evidence type="ECO:0000313" key="1">
    <source>
        <dbReference type="EMBL" id="GAA4464277.1"/>
    </source>
</evidence>
<keyword evidence="2" id="KW-1185">Reference proteome</keyword>
<organism evidence="1 2">
    <name type="scientific">Nemorincola caseinilytica</name>
    <dbReference type="NCBI Taxonomy" id="2054315"/>
    <lineage>
        <taxon>Bacteria</taxon>
        <taxon>Pseudomonadati</taxon>
        <taxon>Bacteroidota</taxon>
        <taxon>Chitinophagia</taxon>
        <taxon>Chitinophagales</taxon>
        <taxon>Chitinophagaceae</taxon>
        <taxon>Nemorincola</taxon>
    </lineage>
</organism>
<dbReference type="Pfam" id="PF09411">
    <property type="entry name" value="PagL"/>
    <property type="match status" value="1"/>
</dbReference>
<evidence type="ECO:0000313" key="2">
    <source>
        <dbReference type="Proteomes" id="UP001500067"/>
    </source>
</evidence>
<protein>
    <recommendedName>
        <fullName evidence="3">Acyloxyacyl hydrolase</fullName>
    </recommendedName>
</protein>
<comment type="caution">
    <text evidence="1">The sequence shown here is derived from an EMBL/GenBank/DDBJ whole genome shotgun (WGS) entry which is preliminary data.</text>
</comment>
<dbReference type="EMBL" id="BAABFA010000009">
    <property type="protein sequence ID" value="GAA4464277.1"/>
    <property type="molecule type" value="Genomic_DNA"/>
</dbReference>
<dbReference type="InterPro" id="IPR018550">
    <property type="entry name" value="Lipid-A_deacylase-rel"/>
</dbReference>
<name>A0ABP8NF79_9BACT</name>